<reference key="2">
    <citation type="submission" date="2011-10" db="EMBL/GenBank/DDBJ databases">
        <title>The genome and transcriptome sequence of Clonorchis sinensis provide insights into the carcinogenic liver fluke.</title>
        <authorList>
            <person name="Wang X."/>
            <person name="Huang Y."/>
            <person name="Chen W."/>
            <person name="Liu H."/>
            <person name="Guo L."/>
            <person name="Chen Y."/>
            <person name="Luo F."/>
            <person name="Zhou W."/>
            <person name="Sun J."/>
            <person name="Mao Q."/>
            <person name="Liang P."/>
            <person name="Zhou C."/>
            <person name="Tian Y."/>
            <person name="Men J."/>
            <person name="Lv X."/>
            <person name="Huang L."/>
            <person name="Zhou J."/>
            <person name="Hu Y."/>
            <person name="Li R."/>
            <person name="Zhang F."/>
            <person name="Lei H."/>
            <person name="Li X."/>
            <person name="Hu X."/>
            <person name="Liang C."/>
            <person name="Xu J."/>
            <person name="Wu Z."/>
            <person name="Yu X."/>
        </authorList>
    </citation>
    <scope>NUCLEOTIDE SEQUENCE</scope>
    <source>
        <strain>Henan</strain>
    </source>
</reference>
<evidence type="ECO:0000313" key="2">
    <source>
        <dbReference type="Proteomes" id="UP000008909"/>
    </source>
</evidence>
<evidence type="ECO:0000313" key="1">
    <source>
        <dbReference type="EMBL" id="GAA49269.1"/>
    </source>
</evidence>
<organism evidence="1 2">
    <name type="scientific">Clonorchis sinensis</name>
    <name type="common">Chinese liver fluke</name>
    <dbReference type="NCBI Taxonomy" id="79923"/>
    <lineage>
        <taxon>Eukaryota</taxon>
        <taxon>Metazoa</taxon>
        <taxon>Spiralia</taxon>
        <taxon>Lophotrochozoa</taxon>
        <taxon>Platyhelminthes</taxon>
        <taxon>Trematoda</taxon>
        <taxon>Digenea</taxon>
        <taxon>Opisthorchiida</taxon>
        <taxon>Opisthorchiata</taxon>
        <taxon>Opisthorchiidae</taxon>
        <taxon>Clonorchis</taxon>
    </lineage>
</organism>
<protein>
    <submittedName>
        <fullName evidence="1">Uncharacterized protein</fullName>
    </submittedName>
</protein>
<name>G7Y8I4_CLOSI</name>
<proteinExistence type="predicted"/>
<keyword evidence="2" id="KW-1185">Reference proteome</keyword>
<dbReference type="Proteomes" id="UP000008909">
    <property type="component" value="Unassembled WGS sequence"/>
</dbReference>
<reference evidence="1" key="1">
    <citation type="journal article" date="2011" name="Genome Biol.">
        <title>The draft genome of the carcinogenic human liver fluke Clonorchis sinensis.</title>
        <authorList>
            <person name="Wang X."/>
            <person name="Chen W."/>
            <person name="Huang Y."/>
            <person name="Sun J."/>
            <person name="Men J."/>
            <person name="Liu H."/>
            <person name="Luo F."/>
            <person name="Guo L."/>
            <person name="Lv X."/>
            <person name="Deng C."/>
            <person name="Zhou C."/>
            <person name="Fan Y."/>
            <person name="Li X."/>
            <person name="Huang L."/>
            <person name="Hu Y."/>
            <person name="Liang C."/>
            <person name="Hu X."/>
            <person name="Xu J."/>
            <person name="Yu X."/>
        </authorList>
    </citation>
    <scope>NUCLEOTIDE SEQUENCE [LARGE SCALE GENOMIC DNA]</scope>
    <source>
        <strain evidence="1">Henan</strain>
    </source>
</reference>
<gene>
    <name evidence="1" type="ORF">CLF_102785</name>
</gene>
<dbReference type="EMBL" id="DF142945">
    <property type="protein sequence ID" value="GAA49269.1"/>
    <property type="molecule type" value="Genomic_DNA"/>
</dbReference>
<dbReference type="AlphaFoldDB" id="G7Y8I4"/>
<accession>G7Y8I4</accession>
<sequence>MPKCRSKQRPNRSPQNEYNFLKCIKHQVGAVLETSQTGDSTGSQNFSQVSFDCTIPDKYLSLEVAATLRTDDCTSALSMRSSVVAGLFVRKAFDNCCASVLSVH</sequence>